<accession>A0A7W5CBD6</accession>
<feature type="transmembrane region" description="Helical" evidence="1">
    <location>
        <begin position="35"/>
        <end position="57"/>
    </location>
</feature>
<comment type="caution">
    <text evidence="2">The sequence shown here is derived from an EMBL/GenBank/DDBJ whole genome shotgun (WGS) entry which is preliminary data.</text>
</comment>
<evidence type="ECO:0000256" key="1">
    <source>
        <dbReference type="SAM" id="Phobius"/>
    </source>
</evidence>
<dbReference type="EMBL" id="JACHXW010000011">
    <property type="protein sequence ID" value="MBB3153679.1"/>
    <property type="molecule type" value="Genomic_DNA"/>
</dbReference>
<sequence>MSDGINKKLPEEVKDTNARLGSLNEPRGLSAPMKLIALVLGFIVIGPLLVLLLSQLFI</sequence>
<protein>
    <submittedName>
        <fullName evidence="2">Uncharacterized protein</fullName>
    </submittedName>
</protein>
<keyword evidence="1" id="KW-0472">Membrane</keyword>
<keyword evidence="1" id="KW-1133">Transmembrane helix</keyword>
<keyword evidence="3" id="KW-1185">Reference proteome</keyword>
<proteinExistence type="predicted"/>
<keyword evidence="1" id="KW-0812">Transmembrane</keyword>
<dbReference type="RefSeq" id="WP_183565725.1">
    <property type="nucleotide sequence ID" value="NZ_CBCSLB010000010.1"/>
</dbReference>
<reference evidence="2 3" key="1">
    <citation type="submission" date="2020-08" db="EMBL/GenBank/DDBJ databases">
        <title>Genomic Encyclopedia of Type Strains, Phase III (KMG-III): the genomes of soil and plant-associated and newly described type strains.</title>
        <authorList>
            <person name="Whitman W."/>
        </authorList>
    </citation>
    <scope>NUCLEOTIDE SEQUENCE [LARGE SCALE GENOMIC DNA]</scope>
    <source>
        <strain evidence="2 3">CECT 8234</strain>
    </source>
</reference>
<evidence type="ECO:0000313" key="2">
    <source>
        <dbReference type="EMBL" id="MBB3153679.1"/>
    </source>
</evidence>
<gene>
    <name evidence="2" type="ORF">FHS16_003754</name>
</gene>
<evidence type="ECO:0000313" key="3">
    <source>
        <dbReference type="Proteomes" id="UP000518605"/>
    </source>
</evidence>
<dbReference type="AlphaFoldDB" id="A0A7W5CBD6"/>
<organism evidence="2 3">
    <name type="scientific">Paenibacillus endophyticus</name>
    <dbReference type="NCBI Taxonomy" id="1294268"/>
    <lineage>
        <taxon>Bacteria</taxon>
        <taxon>Bacillati</taxon>
        <taxon>Bacillota</taxon>
        <taxon>Bacilli</taxon>
        <taxon>Bacillales</taxon>
        <taxon>Paenibacillaceae</taxon>
        <taxon>Paenibacillus</taxon>
    </lineage>
</organism>
<dbReference type="Proteomes" id="UP000518605">
    <property type="component" value="Unassembled WGS sequence"/>
</dbReference>
<name>A0A7W5CBD6_9BACL</name>